<feature type="compositionally biased region" description="Basic and acidic residues" evidence="1">
    <location>
        <begin position="345"/>
        <end position="356"/>
    </location>
</feature>
<evidence type="ECO:0000256" key="1">
    <source>
        <dbReference type="SAM" id="MobiDB-lite"/>
    </source>
</evidence>
<dbReference type="EMBL" id="HBUF01101636">
    <property type="protein sequence ID" value="CAG6638217.1"/>
    <property type="molecule type" value="Transcribed_RNA"/>
</dbReference>
<accession>A0A8D8QTS6</accession>
<name>A0A8D8QTS6_9HEMI</name>
<dbReference type="AlphaFoldDB" id="A0A8D8QTS6"/>
<dbReference type="PANTHER" id="PTHR10773:SF19">
    <property type="match status" value="1"/>
</dbReference>
<reference evidence="3" key="1">
    <citation type="submission" date="2021-05" db="EMBL/GenBank/DDBJ databases">
        <authorList>
            <person name="Alioto T."/>
            <person name="Alioto T."/>
            <person name="Gomez Garrido J."/>
        </authorList>
    </citation>
    <scope>NUCLEOTIDE SEQUENCE</scope>
</reference>
<evidence type="ECO:0000313" key="3">
    <source>
        <dbReference type="EMBL" id="CAG6638215.1"/>
    </source>
</evidence>
<dbReference type="EMBL" id="HBUF01101635">
    <property type="protein sequence ID" value="CAG6638215.1"/>
    <property type="molecule type" value="Transcribed_RNA"/>
</dbReference>
<feature type="domain" description="DUF7869" evidence="2">
    <location>
        <begin position="93"/>
        <end position="267"/>
    </location>
</feature>
<sequence length="356" mass="41857">MFVTCYSYDHMNAEEKEEHRENHEKHFRHKEESRRLKNHYKEVAANDETIKLLQFDLESVRYLPKLEAKSIFYKRRFAVFNLTVLDVPTMVAKNFMWHEALAKRGSSEIGSCLLQYLKEDSEKCNGPLTYHLFSDSCGGQNRNKNIVAMFLYVINILDNVAEINHTFFEPGHSLMEVDSVHAQIEKASKKIDLYDPSGWYAIVQNASKLKKYVVREMDQDNMYSMSKLRETILPNTLVDNNKNPVKFLSVREFKYKKSEPNKVYFNYTYDNQNLLYFVAKDIEINNVALQREYLAPLPISQGKYKDLQDLCNTKIIPTQYRPFYDALKPDDGDGVSISERRQKKTKEESVHRRVHC</sequence>
<dbReference type="Pfam" id="PF25273">
    <property type="entry name" value="DUF7869"/>
    <property type="match status" value="1"/>
</dbReference>
<evidence type="ECO:0000259" key="2">
    <source>
        <dbReference type="Pfam" id="PF25273"/>
    </source>
</evidence>
<dbReference type="PANTHER" id="PTHR10773">
    <property type="entry name" value="DNA-DIRECTED RNA POLYMERASES I, II, AND III SUBUNIT RPABC2"/>
    <property type="match status" value="1"/>
</dbReference>
<protein>
    <recommendedName>
        <fullName evidence="2">DUF7869 domain-containing protein</fullName>
    </recommendedName>
</protein>
<dbReference type="InterPro" id="IPR057191">
    <property type="entry name" value="DUF7869"/>
</dbReference>
<proteinExistence type="predicted"/>
<feature type="region of interest" description="Disordered" evidence="1">
    <location>
        <begin position="331"/>
        <end position="356"/>
    </location>
</feature>
<organism evidence="3">
    <name type="scientific">Cacopsylla melanoneura</name>
    <dbReference type="NCBI Taxonomy" id="428564"/>
    <lineage>
        <taxon>Eukaryota</taxon>
        <taxon>Metazoa</taxon>
        <taxon>Ecdysozoa</taxon>
        <taxon>Arthropoda</taxon>
        <taxon>Hexapoda</taxon>
        <taxon>Insecta</taxon>
        <taxon>Pterygota</taxon>
        <taxon>Neoptera</taxon>
        <taxon>Paraneoptera</taxon>
        <taxon>Hemiptera</taxon>
        <taxon>Sternorrhyncha</taxon>
        <taxon>Psylloidea</taxon>
        <taxon>Psyllidae</taxon>
        <taxon>Psyllinae</taxon>
        <taxon>Cacopsylla</taxon>
    </lineage>
</organism>